<dbReference type="Pfam" id="PF19270">
    <property type="entry name" value="FBO_C"/>
    <property type="match status" value="1"/>
</dbReference>
<feature type="domain" description="F-box" evidence="3">
    <location>
        <begin position="223"/>
        <end position="273"/>
    </location>
</feature>
<evidence type="ECO:0000256" key="1">
    <source>
        <dbReference type="ARBA" id="ARBA00022786"/>
    </source>
</evidence>
<dbReference type="GO" id="GO:0019005">
    <property type="term" value="C:SCF ubiquitin ligase complex"/>
    <property type="evidence" value="ECO:0007669"/>
    <property type="project" value="TreeGrafter"/>
</dbReference>
<gene>
    <name evidence="4" type="ORF">G6O67_007565</name>
</gene>
<feature type="compositionally biased region" description="Polar residues" evidence="2">
    <location>
        <begin position="168"/>
        <end position="177"/>
    </location>
</feature>
<dbReference type="PROSITE" id="PS50181">
    <property type="entry name" value="FBOX"/>
    <property type="match status" value="1"/>
</dbReference>
<proteinExistence type="predicted"/>
<sequence>MSTQAPSLDSELDSFRRQWLSDLRTCRGSSSSHQAQPTHVAASSSCQTTRKQPVPPISPSSRNRRLADHDVEDDYLRARVLDEPPAPSGYTLDGSQRPRPERKLVSALDHYEEAMEKEAQGNMGESLKLYRQAYRLDHGVDRRYREKHFPASSSIPSCAVPPKPPSSTSPAQPSNENTTTTKGAATTDDPTPRFQSTADLIDSFSHLTIVPSAPEIEQTPPPPCPMAALPSELLAYILSDLAALDPGAFAAAALICKRFAYLVATEQRIWRRVALSPDHGFPAMHYRFNRTVEWGELDNDDGGLVSSESRRAAESARVAAAAMALVPGMYASWRDMFRSRPRIRFNGCYISTVNYVRSGQMSTNQATWGGSPVHIVTYYRYLRFFRDGTAISLLTTSEPADVVHHLTRDLLCFHRDDPANHHTHHHSHAHHHVPLAPMRLAHRGRWRLGSSPQGSNDKVGDGRDDGEAALCIETEGVGPEYVYRMDLALRSAGSAARNNKLVWRAFHSYNRLTDDWAEFGPKNEKPFFFSRVRSYGMGE</sequence>
<dbReference type="Pfam" id="PF12937">
    <property type="entry name" value="F-box-like"/>
    <property type="match status" value="1"/>
</dbReference>
<dbReference type="OrthoDB" id="2117972at2759"/>
<reference evidence="4 5" key="1">
    <citation type="journal article" date="2020" name="Genome Biol. Evol.">
        <title>A new high-quality draft genome assembly of the Chinese cordyceps Ophiocordyceps sinensis.</title>
        <authorList>
            <person name="Shu R."/>
            <person name="Zhang J."/>
            <person name="Meng Q."/>
            <person name="Zhang H."/>
            <person name="Zhou G."/>
            <person name="Li M."/>
            <person name="Wu P."/>
            <person name="Zhao Y."/>
            <person name="Chen C."/>
            <person name="Qin Q."/>
        </authorList>
    </citation>
    <scope>NUCLEOTIDE SEQUENCE [LARGE SCALE GENOMIC DNA]</scope>
    <source>
        <strain evidence="4 5">IOZ07</strain>
    </source>
</reference>
<organism evidence="4 5">
    <name type="scientific">Ophiocordyceps sinensis</name>
    <dbReference type="NCBI Taxonomy" id="72228"/>
    <lineage>
        <taxon>Eukaryota</taxon>
        <taxon>Fungi</taxon>
        <taxon>Dikarya</taxon>
        <taxon>Ascomycota</taxon>
        <taxon>Pezizomycotina</taxon>
        <taxon>Sordariomycetes</taxon>
        <taxon>Hypocreomycetidae</taxon>
        <taxon>Hypocreales</taxon>
        <taxon>Ophiocordycipitaceae</taxon>
        <taxon>Ophiocordyceps</taxon>
    </lineage>
</organism>
<accession>A0A8H4LUL0</accession>
<feature type="region of interest" description="Disordered" evidence="2">
    <location>
        <begin position="150"/>
        <end position="195"/>
    </location>
</feature>
<dbReference type="InterPro" id="IPR001810">
    <property type="entry name" value="F-box_dom"/>
</dbReference>
<evidence type="ECO:0000313" key="5">
    <source>
        <dbReference type="Proteomes" id="UP000557566"/>
    </source>
</evidence>
<dbReference type="PANTHER" id="PTHR12874:SF9">
    <property type="entry name" value="F-BOX ONLY PROTEIN 48"/>
    <property type="match status" value="1"/>
</dbReference>
<dbReference type="InterPro" id="IPR045464">
    <property type="entry name" value="Hrt3/FBXO9_C"/>
</dbReference>
<dbReference type="EMBL" id="JAAVMX010000008">
    <property type="protein sequence ID" value="KAF4505640.1"/>
    <property type="molecule type" value="Genomic_DNA"/>
</dbReference>
<dbReference type="GO" id="GO:0031146">
    <property type="term" value="P:SCF-dependent proteasomal ubiquitin-dependent protein catabolic process"/>
    <property type="evidence" value="ECO:0007669"/>
    <property type="project" value="TreeGrafter"/>
</dbReference>
<feature type="compositionally biased region" description="Low complexity" evidence="2">
    <location>
        <begin position="178"/>
        <end position="189"/>
    </location>
</feature>
<dbReference type="AlphaFoldDB" id="A0A8H4LUL0"/>
<feature type="region of interest" description="Disordered" evidence="2">
    <location>
        <begin position="25"/>
        <end position="71"/>
    </location>
</feature>
<dbReference type="SUPFAM" id="SSF81383">
    <property type="entry name" value="F-box domain"/>
    <property type="match status" value="1"/>
</dbReference>
<evidence type="ECO:0000259" key="3">
    <source>
        <dbReference type="PROSITE" id="PS50181"/>
    </source>
</evidence>
<feature type="compositionally biased region" description="Polar residues" evidence="2">
    <location>
        <begin position="27"/>
        <end position="51"/>
    </location>
</feature>
<dbReference type="PANTHER" id="PTHR12874">
    <property type="entry name" value="F-BOX ONLY PROTEIN 48-RELATED"/>
    <property type="match status" value="1"/>
</dbReference>
<dbReference type="Proteomes" id="UP000557566">
    <property type="component" value="Unassembled WGS sequence"/>
</dbReference>
<name>A0A8H4LUL0_9HYPO</name>
<comment type="caution">
    <text evidence="4">The sequence shown here is derived from an EMBL/GenBank/DDBJ whole genome shotgun (WGS) entry which is preliminary data.</text>
</comment>
<keyword evidence="5" id="KW-1185">Reference proteome</keyword>
<dbReference type="Gene3D" id="1.20.1280.50">
    <property type="match status" value="1"/>
</dbReference>
<protein>
    <recommendedName>
        <fullName evidence="3">F-box domain-containing protein</fullName>
    </recommendedName>
</protein>
<dbReference type="GO" id="GO:0005737">
    <property type="term" value="C:cytoplasm"/>
    <property type="evidence" value="ECO:0007669"/>
    <property type="project" value="TreeGrafter"/>
</dbReference>
<keyword evidence="1" id="KW-0833">Ubl conjugation pathway</keyword>
<evidence type="ECO:0000256" key="2">
    <source>
        <dbReference type="SAM" id="MobiDB-lite"/>
    </source>
</evidence>
<evidence type="ECO:0000313" key="4">
    <source>
        <dbReference type="EMBL" id="KAF4505640.1"/>
    </source>
</evidence>
<dbReference type="InterPro" id="IPR036047">
    <property type="entry name" value="F-box-like_dom_sf"/>
</dbReference>
<feature type="region of interest" description="Disordered" evidence="2">
    <location>
        <begin position="81"/>
        <end position="100"/>
    </location>
</feature>